<gene>
    <name evidence="2" type="ORF">K435DRAFT_859119</name>
</gene>
<protein>
    <submittedName>
        <fullName evidence="2">Uncharacterized protein</fullName>
    </submittedName>
</protein>
<feature type="region of interest" description="Disordered" evidence="1">
    <location>
        <begin position="1"/>
        <end position="37"/>
    </location>
</feature>
<reference evidence="2 3" key="1">
    <citation type="journal article" date="2019" name="Nat. Ecol. Evol.">
        <title>Megaphylogeny resolves global patterns of mushroom evolution.</title>
        <authorList>
            <person name="Varga T."/>
            <person name="Krizsan K."/>
            <person name="Foldi C."/>
            <person name="Dima B."/>
            <person name="Sanchez-Garcia M."/>
            <person name="Sanchez-Ramirez S."/>
            <person name="Szollosi G.J."/>
            <person name="Szarkandi J.G."/>
            <person name="Papp V."/>
            <person name="Albert L."/>
            <person name="Andreopoulos W."/>
            <person name="Angelini C."/>
            <person name="Antonin V."/>
            <person name="Barry K.W."/>
            <person name="Bougher N.L."/>
            <person name="Buchanan P."/>
            <person name="Buyck B."/>
            <person name="Bense V."/>
            <person name="Catcheside P."/>
            <person name="Chovatia M."/>
            <person name="Cooper J."/>
            <person name="Damon W."/>
            <person name="Desjardin D."/>
            <person name="Finy P."/>
            <person name="Geml J."/>
            <person name="Haridas S."/>
            <person name="Hughes K."/>
            <person name="Justo A."/>
            <person name="Karasinski D."/>
            <person name="Kautmanova I."/>
            <person name="Kiss B."/>
            <person name="Kocsube S."/>
            <person name="Kotiranta H."/>
            <person name="LaButti K.M."/>
            <person name="Lechner B.E."/>
            <person name="Liimatainen K."/>
            <person name="Lipzen A."/>
            <person name="Lukacs Z."/>
            <person name="Mihaltcheva S."/>
            <person name="Morgado L.N."/>
            <person name="Niskanen T."/>
            <person name="Noordeloos M.E."/>
            <person name="Ohm R.A."/>
            <person name="Ortiz-Santana B."/>
            <person name="Ovrebo C."/>
            <person name="Racz N."/>
            <person name="Riley R."/>
            <person name="Savchenko A."/>
            <person name="Shiryaev A."/>
            <person name="Soop K."/>
            <person name="Spirin V."/>
            <person name="Szebenyi C."/>
            <person name="Tomsovsky M."/>
            <person name="Tulloss R.E."/>
            <person name="Uehling J."/>
            <person name="Grigoriev I.V."/>
            <person name="Vagvolgyi C."/>
            <person name="Papp T."/>
            <person name="Martin F.M."/>
            <person name="Miettinen O."/>
            <person name="Hibbett D.S."/>
            <person name="Nagy L.G."/>
        </authorList>
    </citation>
    <scope>NUCLEOTIDE SEQUENCE [LARGE SCALE GENOMIC DNA]</scope>
    <source>
        <strain evidence="2 3">CBS 962.96</strain>
    </source>
</reference>
<dbReference type="Proteomes" id="UP000297245">
    <property type="component" value="Unassembled WGS sequence"/>
</dbReference>
<keyword evidence="3" id="KW-1185">Reference proteome</keyword>
<evidence type="ECO:0000313" key="3">
    <source>
        <dbReference type="Proteomes" id="UP000297245"/>
    </source>
</evidence>
<feature type="region of interest" description="Disordered" evidence="1">
    <location>
        <begin position="202"/>
        <end position="229"/>
    </location>
</feature>
<dbReference type="AlphaFoldDB" id="A0A4S8M2H0"/>
<sequence length="269" mass="29761">MAPKQSRFQLPEGYTQPPPYDPRYPNPADYNAFGFDPRGTAANSTALLFGPNWRPDPGSVSHSPAHLGPPAAPRYGPPANYQLPHLPRPFTPGAPATGYLAGVPGYIAGPAYTPQPQQLQEIPVAQDNPRKTIEHFTAIIDTKNLRKEITFKTDVPYNDFRSRICANLDVIPQTAELAYRIGKLDSTTTVLYFVDLKQQREQKSTRGKKRSRAEDVPPDVTLDDSDTSSEHFKKLSNQLSCEAHNGYCFVRHSGGQATHNAVDIKAMTF</sequence>
<name>A0A4S8M2H0_DENBC</name>
<dbReference type="EMBL" id="ML179190">
    <property type="protein sequence ID" value="THU95853.1"/>
    <property type="molecule type" value="Genomic_DNA"/>
</dbReference>
<organism evidence="2 3">
    <name type="scientific">Dendrothele bispora (strain CBS 962.96)</name>
    <dbReference type="NCBI Taxonomy" id="1314807"/>
    <lineage>
        <taxon>Eukaryota</taxon>
        <taxon>Fungi</taxon>
        <taxon>Dikarya</taxon>
        <taxon>Basidiomycota</taxon>
        <taxon>Agaricomycotina</taxon>
        <taxon>Agaricomycetes</taxon>
        <taxon>Agaricomycetidae</taxon>
        <taxon>Agaricales</taxon>
        <taxon>Agaricales incertae sedis</taxon>
        <taxon>Dendrothele</taxon>
    </lineage>
</organism>
<accession>A0A4S8M2H0</accession>
<feature type="region of interest" description="Disordered" evidence="1">
    <location>
        <begin position="53"/>
        <end position="75"/>
    </location>
</feature>
<proteinExistence type="predicted"/>
<dbReference type="OrthoDB" id="3055010at2759"/>
<evidence type="ECO:0000256" key="1">
    <source>
        <dbReference type="SAM" id="MobiDB-lite"/>
    </source>
</evidence>
<evidence type="ECO:0000313" key="2">
    <source>
        <dbReference type="EMBL" id="THU95853.1"/>
    </source>
</evidence>
<feature type="compositionally biased region" description="Pro residues" evidence="1">
    <location>
        <begin position="16"/>
        <end position="25"/>
    </location>
</feature>